<evidence type="ECO:0008006" key="3">
    <source>
        <dbReference type="Google" id="ProtNLM"/>
    </source>
</evidence>
<evidence type="ECO:0000313" key="1">
    <source>
        <dbReference type="EMBL" id="EEF33804.1"/>
    </source>
</evidence>
<dbReference type="Proteomes" id="UP000008311">
    <property type="component" value="Unassembled WGS sequence"/>
</dbReference>
<sequence>MARVFTRYFSVLFTGSKDVDMAPITESVSDRIPMDMKAVLQEPYNKEEVLAVLRQMHPNKYSVPDDDSLLFGRANVKEAEQVLDILNSCARASGQQINLDKCIISFNRNVNEYIRQAIQRVMGVKHVQVHGKYCWVWTSYLEEPKHVLSGLLLGPLGLSI</sequence>
<keyword evidence="2" id="KW-1185">Reference proteome</keyword>
<accession>B9SRH7</accession>
<gene>
    <name evidence="1" type="ORF">RCOM_0384210</name>
</gene>
<dbReference type="EMBL" id="EQ974098">
    <property type="protein sequence ID" value="EEF33804.1"/>
    <property type="molecule type" value="Genomic_DNA"/>
</dbReference>
<evidence type="ECO:0000313" key="2">
    <source>
        <dbReference type="Proteomes" id="UP000008311"/>
    </source>
</evidence>
<name>B9SRH7_RICCO</name>
<organism evidence="1 2">
    <name type="scientific">Ricinus communis</name>
    <name type="common">Castor bean</name>
    <dbReference type="NCBI Taxonomy" id="3988"/>
    <lineage>
        <taxon>Eukaryota</taxon>
        <taxon>Viridiplantae</taxon>
        <taxon>Streptophyta</taxon>
        <taxon>Embryophyta</taxon>
        <taxon>Tracheophyta</taxon>
        <taxon>Spermatophyta</taxon>
        <taxon>Magnoliopsida</taxon>
        <taxon>eudicotyledons</taxon>
        <taxon>Gunneridae</taxon>
        <taxon>Pentapetalae</taxon>
        <taxon>rosids</taxon>
        <taxon>fabids</taxon>
        <taxon>Malpighiales</taxon>
        <taxon>Euphorbiaceae</taxon>
        <taxon>Acalyphoideae</taxon>
        <taxon>Acalypheae</taxon>
        <taxon>Ricinus</taxon>
    </lineage>
</organism>
<dbReference type="AlphaFoldDB" id="B9SRH7"/>
<reference evidence="2" key="1">
    <citation type="journal article" date="2010" name="Nat. Biotechnol.">
        <title>Draft genome sequence of the oilseed species Ricinus communis.</title>
        <authorList>
            <person name="Chan A.P."/>
            <person name="Crabtree J."/>
            <person name="Zhao Q."/>
            <person name="Lorenzi H."/>
            <person name="Orvis J."/>
            <person name="Puiu D."/>
            <person name="Melake-Berhan A."/>
            <person name="Jones K.M."/>
            <person name="Redman J."/>
            <person name="Chen G."/>
            <person name="Cahoon E.B."/>
            <person name="Gedil M."/>
            <person name="Stanke M."/>
            <person name="Haas B.J."/>
            <person name="Wortman J.R."/>
            <person name="Fraser-Liggett C.M."/>
            <person name="Ravel J."/>
            <person name="Rabinowicz P.D."/>
        </authorList>
    </citation>
    <scope>NUCLEOTIDE SEQUENCE [LARGE SCALE GENOMIC DNA]</scope>
    <source>
        <strain evidence="2">cv. Hale</strain>
    </source>
</reference>
<proteinExistence type="predicted"/>
<protein>
    <recommendedName>
        <fullName evidence="3">Reverse transcriptase domain-containing protein</fullName>
    </recommendedName>
</protein>
<dbReference type="InParanoid" id="B9SRH7"/>